<sequence length="102" mass="11919">MDKRMVGVGFLDDEGREYLTYQFHYLNGEQLFLTMATHREFEAAKVILGTTYIFNQQGTLVIRREHLNPYRLEETQSTFDPTGNYEPAPAFGDYSTLMKINR</sequence>
<organism evidence="1">
    <name type="scientific">Pseudomonas fluorescens</name>
    <dbReference type="NCBI Taxonomy" id="294"/>
    <lineage>
        <taxon>Bacteria</taxon>
        <taxon>Pseudomonadati</taxon>
        <taxon>Pseudomonadota</taxon>
        <taxon>Gammaproteobacteria</taxon>
        <taxon>Pseudomonadales</taxon>
        <taxon>Pseudomonadaceae</taxon>
        <taxon>Pseudomonas</taxon>
    </lineage>
</organism>
<dbReference type="EMBL" id="LR700648">
    <property type="protein sequence ID" value="VVM15979.1"/>
    <property type="molecule type" value="Genomic_DNA"/>
</dbReference>
<proteinExistence type="predicted"/>
<protein>
    <submittedName>
        <fullName evidence="1">Uncharacterized protein</fullName>
    </submittedName>
</protein>
<name>A0A5E6X8H1_PSEFL</name>
<accession>A0A5E6X8H1</accession>
<dbReference type="AlphaFoldDB" id="A0A5E6X8H1"/>
<gene>
    <name evidence="1" type="ORF">PS683_04305</name>
</gene>
<reference evidence="1" key="1">
    <citation type="submission" date="2019-09" db="EMBL/GenBank/DDBJ databases">
        <authorList>
            <person name="Chandra G."/>
            <person name="Truman W A."/>
        </authorList>
    </citation>
    <scope>NUCLEOTIDE SEQUENCE</scope>
    <source>
        <strain evidence="1">PS683</strain>
    </source>
</reference>
<evidence type="ECO:0000313" key="1">
    <source>
        <dbReference type="EMBL" id="VVM15979.1"/>
    </source>
</evidence>